<feature type="transmembrane region" description="Helical" evidence="1">
    <location>
        <begin position="31"/>
        <end position="52"/>
    </location>
</feature>
<feature type="transmembrane region" description="Helical" evidence="1">
    <location>
        <begin position="90"/>
        <end position="112"/>
    </location>
</feature>
<keyword evidence="1" id="KW-0472">Membrane</keyword>
<comment type="caution">
    <text evidence="2">The sequence shown here is derived from an EMBL/GenBank/DDBJ whole genome shotgun (WGS) entry which is preliminary data.</text>
</comment>
<evidence type="ECO:0000256" key="1">
    <source>
        <dbReference type="SAM" id="Phobius"/>
    </source>
</evidence>
<sequence>MTIIILGICLFLSVSTGGVLAWTLAGLFKDKIGGCSLLCGGFLIGLLTLDIIPSAWSAYYPFGLLLGGLLGFFFILVLHSMCNHSHTSSLYLLAVAMFIHTIPLSVTIGSLLDDPALSLTMTTSTILHHLPEGFALATVALSTGNKWGSLTLCFIGLSICFASFIWIGQQAPLSFKIQSILMGVSISLIGCTSMKEFIGQYIRTVPLPAFLTYFGVGYLFSGLFHLWL</sequence>
<keyword evidence="1" id="KW-0812">Transmembrane</keyword>
<name>A0ABW0TR29_9BACL</name>
<gene>
    <name evidence="2" type="ORF">ACFPRA_21055</name>
</gene>
<keyword evidence="3" id="KW-1185">Reference proteome</keyword>
<dbReference type="Proteomes" id="UP001596109">
    <property type="component" value="Unassembled WGS sequence"/>
</dbReference>
<reference evidence="3" key="1">
    <citation type="journal article" date="2019" name="Int. J. Syst. Evol. Microbiol.">
        <title>The Global Catalogue of Microorganisms (GCM) 10K type strain sequencing project: providing services to taxonomists for standard genome sequencing and annotation.</title>
        <authorList>
            <consortium name="The Broad Institute Genomics Platform"/>
            <consortium name="The Broad Institute Genome Sequencing Center for Infectious Disease"/>
            <person name="Wu L."/>
            <person name="Ma J."/>
        </authorList>
    </citation>
    <scope>NUCLEOTIDE SEQUENCE [LARGE SCALE GENOMIC DNA]</scope>
    <source>
        <strain evidence="3">CGMCC 4.1434</strain>
    </source>
</reference>
<feature type="transmembrane region" description="Helical" evidence="1">
    <location>
        <begin position="147"/>
        <end position="167"/>
    </location>
</feature>
<protein>
    <submittedName>
        <fullName evidence="2">Zinc transporter family protein</fullName>
    </submittedName>
</protein>
<feature type="transmembrane region" description="Helical" evidence="1">
    <location>
        <begin position="205"/>
        <end position="227"/>
    </location>
</feature>
<keyword evidence="1" id="KW-1133">Transmembrane helix</keyword>
<evidence type="ECO:0000313" key="2">
    <source>
        <dbReference type="EMBL" id="MFC5591378.1"/>
    </source>
</evidence>
<dbReference type="EMBL" id="JBHSNO010000016">
    <property type="protein sequence ID" value="MFC5591378.1"/>
    <property type="molecule type" value="Genomic_DNA"/>
</dbReference>
<feature type="transmembrane region" description="Helical" evidence="1">
    <location>
        <begin position="59"/>
        <end position="78"/>
    </location>
</feature>
<proteinExistence type="predicted"/>
<evidence type="ECO:0000313" key="3">
    <source>
        <dbReference type="Proteomes" id="UP001596109"/>
    </source>
</evidence>
<accession>A0ABW0TR29</accession>
<organism evidence="2 3">
    <name type="scientific">Sporosarcina soli</name>
    <dbReference type="NCBI Taxonomy" id="334736"/>
    <lineage>
        <taxon>Bacteria</taxon>
        <taxon>Bacillati</taxon>
        <taxon>Bacillota</taxon>
        <taxon>Bacilli</taxon>
        <taxon>Bacillales</taxon>
        <taxon>Caryophanaceae</taxon>
        <taxon>Sporosarcina</taxon>
    </lineage>
</organism>